<dbReference type="EMBL" id="JQCH01000020">
    <property type="protein sequence ID" value="KRO08937.1"/>
    <property type="molecule type" value="Genomic_DNA"/>
</dbReference>
<evidence type="ECO:0000313" key="1">
    <source>
        <dbReference type="EMBL" id="KRO08937.1"/>
    </source>
</evidence>
<comment type="caution">
    <text evidence="1">The sequence shown here is derived from an EMBL/GenBank/DDBJ whole genome shotgun (WGS) entry which is preliminary data.</text>
</comment>
<name>A0ABR5Q3L6_9LACO</name>
<proteinExistence type="predicted"/>
<dbReference type="Proteomes" id="UP000051884">
    <property type="component" value="Unassembled WGS sequence"/>
</dbReference>
<organism evidence="1 2">
    <name type="scientific">Paucilactobacillus hokkaidonensis</name>
    <dbReference type="NCBI Taxonomy" id="1193095"/>
    <lineage>
        <taxon>Bacteria</taxon>
        <taxon>Bacillati</taxon>
        <taxon>Bacillota</taxon>
        <taxon>Bacilli</taxon>
        <taxon>Lactobacillales</taxon>
        <taxon>Lactobacillaceae</taxon>
        <taxon>Paucilactobacillus</taxon>
    </lineage>
</organism>
<gene>
    <name evidence="1" type="ORF">IV59_GL000984</name>
</gene>
<sequence>MKVGLMMITKINVIGVVQYAFGQSTLFMGGVVDSALEERYAQSLAKKLKAYGLTVEVDANHEFGEIPSVETPDTLWVVNRNVVGSLKTKLGNKQYIIAEHGDIFRANPNAVALKLVQLIQPQAN</sequence>
<reference evidence="1 2" key="1">
    <citation type="journal article" date="2015" name="Genome Announc.">
        <title>Expanding the biotechnology potential of lactobacilli through comparative genomics of 213 strains and associated genera.</title>
        <authorList>
            <person name="Sun Z."/>
            <person name="Harris H.M."/>
            <person name="McCann A."/>
            <person name="Guo C."/>
            <person name="Argimon S."/>
            <person name="Zhang W."/>
            <person name="Yang X."/>
            <person name="Jeffery I.B."/>
            <person name="Cooney J.C."/>
            <person name="Kagawa T.F."/>
            <person name="Liu W."/>
            <person name="Song Y."/>
            <person name="Salvetti E."/>
            <person name="Wrobel A."/>
            <person name="Rasinkangas P."/>
            <person name="Parkhill J."/>
            <person name="Rea M.C."/>
            <person name="O'Sullivan O."/>
            <person name="Ritari J."/>
            <person name="Douillard F.P."/>
            <person name="Paul Ross R."/>
            <person name="Yang R."/>
            <person name="Briner A.E."/>
            <person name="Felis G.E."/>
            <person name="de Vos W.M."/>
            <person name="Barrangou R."/>
            <person name="Klaenhammer T.R."/>
            <person name="Caufield P.W."/>
            <person name="Cui Y."/>
            <person name="Zhang H."/>
            <person name="O'Toole P.W."/>
        </authorList>
    </citation>
    <scope>NUCLEOTIDE SEQUENCE [LARGE SCALE GENOMIC DNA]</scope>
    <source>
        <strain evidence="1 2">DSM 26202</strain>
    </source>
</reference>
<evidence type="ECO:0000313" key="2">
    <source>
        <dbReference type="Proteomes" id="UP000051884"/>
    </source>
</evidence>
<keyword evidence="2" id="KW-1185">Reference proteome</keyword>
<protein>
    <submittedName>
        <fullName evidence="1">Uncharacterized protein</fullName>
    </submittedName>
</protein>
<accession>A0ABR5Q3L6</accession>